<reference evidence="1 2" key="1">
    <citation type="journal article" date="2007" name="Science">
        <title>Genomic minimalism in the early diverging intestinal parasite Giardia lamblia.</title>
        <authorList>
            <person name="Morrison H.G."/>
            <person name="McArthur A.G."/>
            <person name="Gillin F.D."/>
            <person name="Aley S.B."/>
            <person name="Adam R.D."/>
            <person name="Olsen G.J."/>
            <person name="Best A.A."/>
            <person name="Cande W.Z."/>
            <person name="Chen F."/>
            <person name="Cipriano M.J."/>
            <person name="Davids B.J."/>
            <person name="Dawson S.C."/>
            <person name="Elmendorf H.G."/>
            <person name="Hehl A.B."/>
            <person name="Holder M.E."/>
            <person name="Huse S.M."/>
            <person name="Kim U.U."/>
            <person name="Lasek-Nesselquist E."/>
            <person name="Manning G."/>
            <person name="Nigam A."/>
            <person name="Nixon J.E."/>
            <person name="Palm D."/>
            <person name="Passamaneck N.E."/>
            <person name="Prabhu A."/>
            <person name="Reich C.I."/>
            <person name="Reiner D.S."/>
            <person name="Samuelson J."/>
            <person name="Svard S.G."/>
            <person name="Sogin M.L."/>
        </authorList>
    </citation>
    <scope>NUCLEOTIDE SEQUENCE [LARGE SCALE GENOMIC DNA]</scope>
    <source>
        <strain evidence="1 2">WB C6</strain>
    </source>
</reference>
<sequence length="965" mass="108131">MKLHIEYTSGSVVVHILCSKRPAEFLEHVESSRFSCLMRPECLIIDQEGQGCRMTFNTDGCRRLIVQSEPAVQPEKSTRLSERELQRFILSTMETVRYKYSSFYQDSIDRTPTLNYLNLISANLAYLDSSHSLKLVSPLFFCSEEVCAEANGCCFEGEHVPSNLSAVEAELLVLGRVLYKYVADLPCSASPLFTDESIVHTVKHRGYSQELGRLLSTLLSLQHSQERFWPRLLSSSYASFTFLSPLNCSPLTLYDPTESNISEDLELDNTTSFSTELNSFFLAAQSLCNNTFRASSYNAEELLPFLIDKANVAWIIEYIYTSPRAANDRIDDIFSTNHPNCTLDHEDCLDIFVVLLRYSFEEFTLQNLILRDTELARKLLFLPTNPSQLYLKTFKRIVTSLLITQQSTALLLFAYAEQPSLFEQLLSNIQYEEVAGTLLTLIDVGSQFHDEEINSALVRCASQVNLCAQLVTAVGSRTCLSTLLSIMHLYEKLFNCRISGLVILAVSELPSLLTTLNSYVSELHALVEVTEDLSLFVCTCFNACGKVLAIGLSLIFKTALRMSIESSNFAQNDFLLWQEIGMVYPRIVYRLGTLTRTLVQFVDETTSSYPSIVKHSHTSRFIAYLYHYLMLYARILSVTADIKAYLYFKETGAKPSNEFNGKIQQRDSLQRVTEPLLEAPIPYSARAGSGGPSEIAISATYLLKDGCALPISLRNLMLDLLDAGLTKGMCKLFYSYPDATALHFAVGRILIPCVELFISDPNVLDTICLQSSFIDVGQEFVKIVDCEGNLWSSGLTHYINLFRSIVRLAGGISDKIIFTIDWKQLRPRLFERISNLIPFSIKRLAAAATHEPNPTVKYLLQTGAIMDLSTRLLDHSYDLLLSKVANQATESSTDDFTDSSTVFEFTASNADSALLEAIVNGASTSPLEGSQDSIQVDSNEYFSFMGEFLINFSDLNPLSDTQSHT</sequence>
<organism evidence="1 2">
    <name type="scientific">Giardia intestinalis (strain ATCC 50803 / WB clone C6)</name>
    <name type="common">Giardia lamblia</name>
    <dbReference type="NCBI Taxonomy" id="184922"/>
    <lineage>
        <taxon>Eukaryota</taxon>
        <taxon>Metamonada</taxon>
        <taxon>Diplomonadida</taxon>
        <taxon>Hexamitidae</taxon>
        <taxon>Giardiinae</taxon>
        <taxon>Giardia</taxon>
    </lineage>
</organism>
<proteinExistence type="predicted"/>
<dbReference type="AlphaFoldDB" id="A8BC94"/>
<evidence type="ECO:0000313" key="2">
    <source>
        <dbReference type="Proteomes" id="UP000001548"/>
    </source>
</evidence>
<dbReference type="VEuPathDB" id="GiardiaDB:GL50803_17172"/>
<comment type="caution">
    <text evidence="1">The sequence shown here is derived from an EMBL/GenBank/DDBJ whole genome shotgun (WGS) entry which is preliminary data.</text>
</comment>
<dbReference type="GeneID" id="5700747"/>
<dbReference type="RefSeq" id="XP_001707854.1">
    <property type="nucleotide sequence ID" value="XM_001707802.1"/>
</dbReference>
<dbReference type="HOGENOM" id="CLU_306850_0_0_1"/>
<dbReference type="KEGG" id="gla:GL50803_0017172"/>
<name>A8BC94_GIAIC</name>
<gene>
    <name evidence="1" type="ORF">GL50803_0017172</name>
</gene>
<accession>A8BC94</accession>
<keyword evidence="2" id="KW-1185">Reference proteome</keyword>
<protein>
    <submittedName>
        <fullName evidence="1">Uncharacterized protein</fullName>
    </submittedName>
</protein>
<dbReference type="EMBL" id="AACB03000005">
    <property type="protein sequence ID" value="KAE8301418.1"/>
    <property type="molecule type" value="Genomic_DNA"/>
</dbReference>
<dbReference type="Proteomes" id="UP000001548">
    <property type="component" value="Unassembled WGS sequence"/>
</dbReference>
<evidence type="ECO:0000313" key="1">
    <source>
        <dbReference type="EMBL" id="KAE8301418.1"/>
    </source>
</evidence>
<dbReference type="OMA" id="CNNTFRA"/>